<sequence>MLRPSTTDTKLKLLKTLHLSKNLAVCKGSRTGNTGNNLELKVLTQIQHVP</sequence>
<organism evidence="1 2">
    <name type="scientific">Bactrocera dorsalis</name>
    <name type="common">Oriental fruit fly</name>
    <name type="synonym">Dacus dorsalis</name>
    <dbReference type="NCBI Taxonomy" id="27457"/>
    <lineage>
        <taxon>Eukaryota</taxon>
        <taxon>Metazoa</taxon>
        <taxon>Ecdysozoa</taxon>
        <taxon>Arthropoda</taxon>
        <taxon>Hexapoda</taxon>
        <taxon>Insecta</taxon>
        <taxon>Pterygota</taxon>
        <taxon>Neoptera</taxon>
        <taxon>Endopterygota</taxon>
        <taxon>Diptera</taxon>
        <taxon>Brachycera</taxon>
        <taxon>Muscomorpha</taxon>
        <taxon>Tephritoidea</taxon>
        <taxon>Tephritidae</taxon>
        <taxon>Bactrocera</taxon>
        <taxon>Bactrocera</taxon>
    </lineage>
</organism>
<name>A0A6J0RGJ0_BACDO</name>
<dbReference type="RefSeq" id="XP_019845407.1">
    <property type="nucleotide sequence ID" value="XM_019989848.2"/>
</dbReference>
<dbReference type="InParanoid" id="A0A6J0RGJ0"/>
<accession>A0A6J0RGJ0</accession>
<keyword evidence="1" id="KW-1185">Reference proteome</keyword>
<dbReference type="AlphaFoldDB" id="A0A6J0RGJ0"/>
<protein>
    <submittedName>
        <fullName evidence="2">Uncharacterized protein LOC109579469</fullName>
    </submittedName>
</protein>
<reference evidence="1" key="1">
    <citation type="submission" date="2025-05" db="UniProtKB">
        <authorList>
            <consortium name="RefSeq"/>
        </authorList>
    </citation>
    <scope>NUCLEOTIDE SEQUENCE [LARGE SCALE GENOMIC DNA]</scope>
</reference>
<reference evidence="2" key="2">
    <citation type="submission" date="2025-08" db="UniProtKB">
        <authorList>
            <consortium name="RefSeq"/>
        </authorList>
    </citation>
    <scope>IDENTIFICATION</scope>
    <source>
        <tissue evidence="2">Adult</tissue>
    </source>
</reference>
<dbReference type="OMA" id="LTQIQHV"/>
<evidence type="ECO:0000313" key="1">
    <source>
        <dbReference type="Proteomes" id="UP001652620"/>
    </source>
</evidence>
<evidence type="ECO:0000313" key="2">
    <source>
        <dbReference type="RefSeq" id="XP_019845407.1"/>
    </source>
</evidence>
<proteinExistence type="predicted"/>
<dbReference type="GeneID" id="109579469"/>
<gene>
    <name evidence="2" type="primary">LOC109579469</name>
</gene>
<dbReference type="Proteomes" id="UP001652620">
    <property type="component" value="Chromosome 1"/>
</dbReference>
<dbReference type="KEGG" id="bdr:109579469"/>